<comment type="caution">
    <text evidence="9">The sequence shown here is derived from an EMBL/GenBank/DDBJ whole genome shotgun (WGS) entry which is preliminary data.</text>
</comment>
<dbReference type="SUPFAM" id="SSF46689">
    <property type="entry name" value="Homeodomain-like"/>
    <property type="match status" value="1"/>
</dbReference>
<evidence type="ECO:0000256" key="3">
    <source>
        <dbReference type="ARBA" id="ARBA00023155"/>
    </source>
</evidence>
<evidence type="ECO:0000256" key="6">
    <source>
        <dbReference type="RuleBase" id="RU000682"/>
    </source>
</evidence>
<reference evidence="9" key="1">
    <citation type="journal article" date="2019" name="bioRxiv">
        <title>The Genome of the Zebra Mussel, Dreissena polymorpha: A Resource for Invasive Species Research.</title>
        <authorList>
            <person name="McCartney M.A."/>
            <person name="Auch B."/>
            <person name="Kono T."/>
            <person name="Mallez S."/>
            <person name="Zhang Y."/>
            <person name="Obille A."/>
            <person name="Becker A."/>
            <person name="Abrahante J.E."/>
            <person name="Garbe J."/>
            <person name="Badalamenti J.P."/>
            <person name="Herman A."/>
            <person name="Mangelson H."/>
            <person name="Liachko I."/>
            <person name="Sullivan S."/>
            <person name="Sone E.D."/>
            <person name="Koren S."/>
            <person name="Silverstein K.A.T."/>
            <person name="Beckman K.B."/>
            <person name="Gohl D.M."/>
        </authorList>
    </citation>
    <scope>NUCLEOTIDE SEQUENCE</scope>
    <source>
        <strain evidence="9">Duluth1</strain>
        <tissue evidence="9">Whole animal</tissue>
    </source>
</reference>
<feature type="region of interest" description="Disordered" evidence="7">
    <location>
        <begin position="53"/>
        <end position="77"/>
    </location>
</feature>
<dbReference type="InterPro" id="IPR017970">
    <property type="entry name" value="Homeobox_CS"/>
</dbReference>
<feature type="compositionally biased region" description="Basic and acidic residues" evidence="7">
    <location>
        <begin position="220"/>
        <end position="235"/>
    </location>
</feature>
<gene>
    <name evidence="9" type="ORF">DPMN_166881</name>
</gene>
<accession>A0A9D4IYA3</accession>
<dbReference type="GO" id="GO:0000981">
    <property type="term" value="F:DNA-binding transcription factor activity, RNA polymerase II-specific"/>
    <property type="evidence" value="ECO:0007669"/>
    <property type="project" value="InterPro"/>
</dbReference>
<dbReference type="OrthoDB" id="6159439at2759"/>
<comment type="subcellular location">
    <subcellularLocation>
        <location evidence="1 5 6">Nucleus</location>
    </subcellularLocation>
</comment>
<dbReference type="Proteomes" id="UP000828390">
    <property type="component" value="Unassembled WGS sequence"/>
</dbReference>
<dbReference type="SMART" id="SM00389">
    <property type="entry name" value="HOX"/>
    <property type="match status" value="1"/>
</dbReference>
<evidence type="ECO:0000256" key="1">
    <source>
        <dbReference type="ARBA" id="ARBA00004123"/>
    </source>
</evidence>
<keyword evidence="4 5" id="KW-0539">Nucleus</keyword>
<sequence length="393" mass="43900">MDTSLRRGITAMNDTDLSTQTITNDTEDLDELGNNLLSVRNSFQKLHKVHTKGLHPKRRDTGDTMLKPGFNYKQSNSVEPEMSKTTCVSEVYMLTTSGKGKAKMCHVNADNDRNDDCSVNPEAKDSKSIGGCSTGCPETLESRLQGDPSLQDRCDENKIRTTSFSVSDILDPNKFVGCGLNKVWHPWLRDDGVRDYSKSSFERGSPDSDRDVCRSVPGGDFDRVSEKHPAEHSFTDDDDVDENLSVCDMDDMADGENALHTDDSSRGGKPRRARTAFTYEQLVALENKFKTTRYLSVCERLNLALTLNLTETQIKIWFQNRRTKWKKQNPGLDVNSPTIPSAGNTSSFSSPFGGMLYSHGLHPYFPISSYGLMKARSFAGQIPVFPHHFSQNV</sequence>
<dbReference type="InterPro" id="IPR050394">
    <property type="entry name" value="Homeobox_NK-like"/>
</dbReference>
<dbReference type="AlphaFoldDB" id="A0A9D4IYA3"/>
<dbReference type="PROSITE" id="PS00027">
    <property type="entry name" value="HOMEOBOX_1"/>
    <property type="match status" value="1"/>
</dbReference>
<dbReference type="InterPro" id="IPR001356">
    <property type="entry name" value="HD"/>
</dbReference>
<organism evidence="9 10">
    <name type="scientific">Dreissena polymorpha</name>
    <name type="common">Zebra mussel</name>
    <name type="synonym">Mytilus polymorpha</name>
    <dbReference type="NCBI Taxonomy" id="45954"/>
    <lineage>
        <taxon>Eukaryota</taxon>
        <taxon>Metazoa</taxon>
        <taxon>Spiralia</taxon>
        <taxon>Lophotrochozoa</taxon>
        <taxon>Mollusca</taxon>
        <taxon>Bivalvia</taxon>
        <taxon>Autobranchia</taxon>
        <taxon>Heteroconchia</taxon>
        <taxon>Euheterodonta</taxon>
        <taxon>Imparidentia</taxon>
        <taxon>Neoheterodontei</taxon>
        <taxon>Myida</taxon>
        <taxon>Dreissenoidea</taxon>
        <taxon>Dreissenidae</taxon>
        <taxon>Dreissena</taxon>
    </lineage>
</organism>
<evidence type="ECO:0000256" key="5">
    <source>
        <dbReference type="PROSITE-ProRule" id="PRU00108"/>
    </source>
</evidence>
<dbReference type="InterPro" id="IPR020479">
    <property type="entry name" value="HD_metazoa"/>
</dbReference>
<dbReference type="GO" id="GO:0030154">
    <property type="term" value="P:cell differentiation"/>
    <property type="evidence" value="ECO:0007669"/>
    <property type="project" value="TreeGrafter"/>
</dbReference>
<name>A0A9D4IYA3_DREPO</name>
<dbReference type="PRINTS" id="PR00024">
    <property type="entry name" value="HOMEOBOX"/>
</dbReference>
<dbReference type="InterPro" id="IPR009057">
    <property type="entry name" value="Homeodomain-like_sf"/>
</dbReference>
<evidence type="ECO:0000256" key="7">
    <source>
        <dbReference type="SAM" id="MobiDB-lite"/>
    </source>
</evidence>
<proteinExistence type="predicted"/>
<protein>
    <recommendedName>
        <fullName evidence="8">Homeobox domain-containing protein</fullName>
    </recommendedName>
</protein>
<dbReference type="PANTHER" id="PTHR24340:SF37">
    <property type="entry name" value="HOMEOBOX PROTEIN SLOU"/>
    <property type="match status" value="1"/>
</dbReference>
<keyword evidence="2 5" id="KW-0238">DNA-binding</keyword>
<dbReference type="Gene3D" id="1.10.10.60">
    <property type="entry name" value="Homeodomain-like"/>
    <property type="match status" value="1"/>
</dbReference>
<dbReference type="CDD" id="cd00086">
    <property type="entry name" value="homeodomain"/>
    <property type="match status" value="1"/>
</dbReference>
<feature type="DNA-binding region" description="Homeobox" evidence="5">
    <location>
        <begin position="270"/>
        <end position="329"/>
    </location>
</feature>
<evidence type="ECO:0000313" key="9">
    <source>
        <dbReference type="EMBL" id="KAH3788733.1"/>
    </source>
</evidence>
<dbReference type="PROSITE" id="PS50071">
    <property type="entry name" value="HOMEOBOX_2"/>
    <property type="match status" value="1"/>
</dbReference>
<evidence type="ECO:0000256" key="2">
    <source>
        <dbReference type="ARBA" id="ARBA00023125"/>
    </source>
</evidence>
<evidence type="ECO:0000259" key="8">
    <source>
        <dbReference type="PROSITE" id="PS50071"/>
    </source>
</evidence>
<feature type="region of interest" description="Disordered" evidence="7">
    <location>
        <begin position="198"/>
        <end position="241"/>
    </location>
</feature>
<dbReference type="GO" id="GO:0000978">
    <property type="term" value="F:RNA polymerase II cis-regulatory region sequence-specific DNA binding"/>
    <property type="evidence" value="ECO:0007669"/>
    <property type="project" value="TreeGrafter"/>
</dbReference>
<evidence type="ECO:0000256" key="4">
    <source>
        <dbReference type="ARBA" id="ARBA00023242"/>
    </source>
</evidence>
<keyword evidence="3 5" id="KW-0371">Homeobox</keyword>
<dbReference type="EMBL" id="JAIWYP010000008">
    <property type="protein sequence ID" value="KAH3788733.1"/>
    <property type="molecule type" value="Genomic_DNA"/>
</dbReference>
<dbReference type="PANTHER" id="PTHR24340">
    <property type="entry name" value="HOMEOBOX PROTEIN NKX"/>
    <property type="match status" value="1"/>
</dbReference>
<evidence type="ECO:0000313" key="10">
    <source>
        <dbReference type="Proteomes" id="UP000828390"/>
    </source>
</evidence>
<dbReference type="Pfam" id="PF00046">
    <property type="entry name" value="Homeodomain"/>
    <property type="match status" value="1"/>
</dbReference>
<keyword evidence="10" id="KW-1185">Reference proteome</keyword>
<feature type="domain" description="Homeobox" evidence="8">
    <location>
        <begin position="268"/>
        <end position="328"/>
    </location>
</feature>
<dbReference type="GO" id="GO:0005634">
    <property type="term" value="C:nucleus"/>
    <property type="evidence" value="ECO:0007669"/>
    <property type="project" value="UniProtKB-SubCell"/>
</dbReference>
<feature type="compositionally biased region" description="Basic and acidic residues" evidence="7">
    <location>
        <begin position="198"/>
        <end position="213"/>
    </location>
</feature>
<reference evidence="9" key="2">
    <citation type="submission" date="2020-11" db="EMBL/GenBank/DDBJ databases">
        <authorList>
            <person name="McCartney M.A."/>
            <person name="Auch B."/>
            <person name="Kono T."/>
            <person name="Mallez S."/>
            <person name="Becker A."/>
            <person name="Gohl D.M."/>
            <person name="Silverstein K.A.T."/>
            <person name="Koren S."/>
            <person name="Bechman K.B."/>
            <person name="Herman A."/>
            <person name="Abrahante J.E."/>
            <person name="Garbe J."/>
        </authorList>
    </citation>
    <scope>NUCLEOTIDE SEQUENCE</scope>
    <source>
        <strain evidence="9">Duluth1</strain>
        <tissue evidence="9">Whole animal</tissue>
    </source>
</reference>